<dbReference type="InterPro" id="IPR001564">
    <property type="entry name" value="Nucleoside_diP_kinase"/>
</dbReference>
<keyword evidence="13" id="KW-1185">Reference proteome</keyword>
<feature type="domain" description="Nucleoside diphosphate kinase-like" evidence="11">
    <location>
        <begin position="99"/>
        <end position="236"/>
    </location>
</feature>
<dbReference type="AlphaFoldDB" id="A0A1D2MW02"/>
<dbReference type="PROSITE" id="PS51374">
    <property type="entry name" value="NDPK_LIKE"/>
    <property type="match status" value="1"/>
</dbReference>
<evidence type="ECO:0000256" key="2">
    <source>
        <dbReference type="ARBA" id="ARBA00008142"/>
    </source>
</evidence>
<evidence type="ECO:0000259" key="11">
    <source>
        <dbReference type="SMART" id="SM00562"/>
    </source>
</evidence>
<feature type="binding site" evidence="7">
    <location>
        <position position="210"/>
    </location>
    <ligand>
        <name>ATP</name>
        <dbReference type="ChEBI" id="CHEBI:30616"/>
    </ligand>
</feature>
<accession>A0A1D2MW02</accession>
<evidence type="ECO:0000256" key="5">
    <source>
        <dbReference type="ARBA" id="ARBA00022777"/>
    </source>
</evidence>
<dbReference type="GO" id="GO:0006241">
    <property type="term" value="P:CTP biosynthetic process"/>
    <property type="evidence" value="ECO:0007669"/>
    <property type="project" value="InterPro"/>
</dbReference>
<comment type="catalytic activity">
    <reaction evidence="9">
        <text>a 2'-deoxyribonucleoside 5'-diphosphate + ATP = a 2'-deoxyribonucleoside 5'-triphosphate + ADP</text>
        <dbReference type="Rhea" id="RHEA:44640"/>
        <dbReference type="ChEBI" id="CHEBI:30616"/>
        <dbReference type="ChEBI" id="CHEBI:61560"/>
        <dbReference type="ChEBI" id="CHEBI:73316"/>
        <dbReference type="ChEBI" id="CHEBI:456216"/>
        <dbReference type="EC" id="2.7.4.6"/>
    </reaction>
</comment>
<dbReference type="SUPFAM" id="SSF54919">
    <property type="entry name" value="Nucleoside diphosphate kinase, NDK"/>
    <property type="match status" value="1"/>
</dbReference>
<feature type="binding site" evidence="7">
    <location>
        <position position="155"/>
    </location>
    <ligand>
        <name>ATP</name>
        <dbReference type="ChEBI" id="CHEBI:30616"/>
    </ligand>
</feature>
<evidence type="ECO:0000256" key="8">
    <source>
        <dbReference type="RuleBase" id="RU004011"/>
    </source>
</evidence>
<evidence type="ECO:0000256" key="7">
    <source>
        <dbReference type="PROSITE-ProRule" id="PRU00706"/>
    </source>
</evidence>
<dbReference type="InterPro" id="IPR023005">
    <property type="entry name" value="Nucleoside_diP_kinase_AS"/>
</dbReference>
<dbReference type="EMBL" id="LJIJ01000459">
    <property type="protein sequence ID" value="ODM97257.1"/>
    <property type="molecule type" value="Genomic_DNA"/>
</dbReference>
<evidence type="ECO:0000256" key="10">
    <source>
        <dbReference type="SAM" id="Phobius"/>
    </source>
</evidence>
<dbReference type="InterPro" id="IPR036850">
    <property type="entry name" value="NDK-like_dom_sf"/>
</dbReference>
<dbReference type="SMART" id="SM00562">
    <property type="entry name" value="NDK"/>
    <property type="match status" value="1"/>
</dbReference>
<comment type="similarity">
    <text evidence="2 7 8">Belongs to the NDK family.</text>
</comment>
<feature type="binding site" evidence="7">
    <location>
        <position position="183"/>
    </location>
    <ligand>
        <name>ATP</name>
        <dbReference type="ChEBI" id="CHEBI:30616"/>
    </ligand>
</feature>
<dbReference type="EC" id="2.7.4.6" evidence="9"/>
<dbReference type="STRING" id="48709.A0A1D2MW02"/>
<keyword evidence="4 9" id="KW-0547">Nucleotide-binding</keyword>
<comment type="cofactor">
    <cofactor evidence="1">
        <name>Mg(2+)</name>
        <dbReference type="ChEBI" id="CHEBI:18420"/>
    </cofactor>
</comment>
<dbReference type="NCBIfam" id="NF001908">
    <property type="entry name" value="PRK00668.1"/>
    <property type="match status" value="1"/>
</dbReference>
<dbReference type="PRINTS" id="PR01243">
    <property type="entry name" value="NUCDPKINASE"/>
</dbReference>
<dbReference type="HAMAP" id="MF_00451">
    <property type="entry name" value="NDP_kinase"/>
    <property type="match status" value="1"/>
</dbReference>
<evidence type="ECO:0000256" key="6">
    <source>
        <dbReference type="ARBA" id="ARBA00022840"/>
    </source>
</evidence>
<reference evidence="12 13" key="1">
    <citation type="journal article" date="2016" name="Genome Biol. Evol.">
        <title>Gene Family Evolution Reflects Adaptation to Soil Environmental Stressors in the Genome of the Collembolan Orchesella cincta.</title>
        <authorList>
            <person name="Faddeeva-Vakhrusheva A."/>
            <person name="Derks M.F."/>
            <person name="Anvar S.Y."/>
            <person name="Agamennone V."/>
            <person name="Suring W."/>
            <person name="Smit S."/>
            <person name="van Straalen N.M."/>
            <person name="Roelofs D."/>
        </authorList>
    </citation>
    <scope>NUCLEOTIDE SEQUENCE [LARGE SCALE GENOMIC DNA]</scope>
    <source>
        <tissue evidence="12">Mixed pool</tissue>
    </source>
</reference>
<evidence type="ECO:0000256" key="3">
    <source>
        <dbReference type="ARBA" id="ARBA00022679"/>
    </source>
</evidence>
<dbReference type="GO" id="GO:0005524">
    <property type="term" value="F:ATP binding"/>
    <property type="evidence" value="ECO:0007669"/>
    <property type="project" value="UniProtKB-KW"/>
</dbReference>
<proteinExistence type="inferred from homology"/>
<evidence type="ECO:0000256" key="1">
    <source>
        <dbReference type="ARBA" id="ARBA00001946"/>
    </source>
</evidence>
<keyword evidence="10" id="KW-0812">Transmembrane</keyword>
<keyword evidence="10" id="KW-0472">Membrane</keyword>
<gene>
    <name evidence="12" type="ORF">Ocin01_09421</name>
</gene>
<dbReference type="GO" id="GO:0006228">
    <property type="term" value="P:UTP biosynthetic process"/>
    <property type="evidence" value="ECO:0007669"/>
    <property type="project" value="InterPro"/>
</dbReference>
<keyword evidence="3 9" id="KW-0808">Transferase</keyword>
<evidence type="ECO:0000256" key="4">
    <source>
        <dbReference type="ARBA" id="ARBA00022741"/>
    </source>
</evidence>
<keyword evidence="10" id="KW-1133">Transmembrane helix</keyword>
<dbReference type="OMA" id="CTAKSTM"/>
<dbReference type="GO" id="GO:0006183">
    <property type="term" value="P:GTP biosynthetic process"/>
    <property type="evidence" value="ECO:0007669"/>
    <property type="project" value="InterPro"/>
</dbReference>
<feature type="binding site" evidence="7">
    <location>
        <position position="200"/>
    </location>
    <ligand>
        <name>ATP</name>
        <dbReference type="ChEBI" id="CHEBI:30616"/>
    </ligand>
</feature>
<dbReference type="FunFam" id="3.30.70.141:FF:000039">
    <property type="entry name" value="Nucleoside diphosphate kinase B"/>
    <property type="match status" value="1"/>
</dbReference>
<dbReference type="CDD" id="cd04413">
    <property type="entry name" value="NDPk_I"/>
    <property type="match status" value="1"/>
</dbReference>
<dbReference type="OrthoDB" id="2162449at2759"/>
<name>A0A1D2MW02_ORCCI</name>
<protein>
    <recommendedName>
        <fullName evidence="9">Nucleoside diphosphate kinase</fullName>
        <ecNumber evidence="9">2.7.4.6</ecNumber>
    </recommendedName>
</protein>
<feature type="transmembrane region" description="Helical" evidence="10">
    <location>
        <begin position="45"/>
        <end position="65"/>
    </location>
</feature>
<dbReference type="PANTHER" id="PTHR11349">
    <property type="entry name" value="NUCLEOSIDE DIPHOSPHATE KINASE"/>
    <property type="match status" value="1"/>
</dbReference>
<dbReference type="GO" id="GO:0004550">
    <property type="term" value="F:nucleoside diphosphate kinase activity"/>
    <property type="evidence" value="ECO:0007669"/>
    <property type="project" value="UniProtKB-EC"/>
</dbReference>
<comment type="caution">
    <text evidence="12">The sequence shown here is derived from an EMBL/GenBank/DDBJ whole genome shotgun (WGS) entry which is preliminary data.</text>
</comment>
<evidence type="ECO:0000313" key="13">
    <source>
        <dbReference type="Proteomes" id="UP000094527"/>
    </source>
</evidence>
<dbReference type="Pfam" id="PF00334">
    <property type="entry name" value="NDK"/>
    <property type="match status" value="1"/>
</dbReference>
<keyword evidence="6 9" id="KW-0067">ATP-binding</keyword>
<keyword evidence="5 9" id="KW-0418">Kinase</keyword>
<evidence type="ECO:0000313" key="12">
    <source>
        <dbReference type="EMBL" id="ODM97257.1"/>
    </source>
</evidence>
<dbReference type="Proteomes" id="UP000094527">
    <property type="component" value="Unassembled WGS sequence"/>
</dbReference>
<organism evidence="12 13">
    <name type="scientific">Orchesella cincta</name>
    <name type="common">Springtail</name>
    <name type="synonym">Podura cincta</name>
    <dbReference type="NCBI Taxonomy" id="48709"/>
    <lineage>
        <taxon>Eukaryota</taxon>
        <taxon>Metazoa</taxon>
        <taxon>Ecdysozoa</taxon>
        <taxon>Arthropoda</taxon>
        <taxon>Hexapoda</taxon>
        <taxon>Collembola</taxon>
        <taxon>Entomobryomorpha</taxon>
        <taxon>Entomobryoidea</taxon>
        <taxon>Orchesellidae</taxon>
        <taxon>Orchesellinae</taxon>
        <taxon>Orchesella</taxon>
    </lineage>
</organism>
<dbReference type="Gene3D" id="3.30.70.141">
    <property type="entry name" value="Nucleoside diphosphate kinase-like domain"/>
    <property type="match status" value="1"/>
</dbReference>
<feature type="active site" description="Pros-phosphohistidine intermediate" evidence="7">
    <location>
        <position position="213"/>
    </location>
</feature>
<feature type="binding site" evidence="7">
    <location>
        <position position="107"/>
    </location>
    <ligand>
        <name>ATP</name>
        <dbReference type="ChEBI" id="CHEBI:30616"/>
    </ligand>
</feature>
<evidence type="ECO:0000256" key="9">
    <source>
        <dbReference type="RuleBase" id="RU004013"/>
    </source>
</evidence>
<feature type="binding site" evidence="7">
    <location>
        <position position="189"/>
    </location>
    <ligand>
        <name>ATP</name>
        <dbReference type="ChEBI" id="CHEBI:30616"/>
    </ligand>
</feature>
<dbReference type="PROSITE" id="PS00469">
    <property type="entry name" value="NDPK"/>
    <property type="match status" value="1"/>
</dbReference>
<dbReference type="InterPro" id="IPR034907">
    <property type="entry name" value="NDK-like_dom"/>
</dbReference>
<sequence length="247" mass="27702">MASQSRRSRGDYSASYRNFSCPQPACSTQEEYLVHHHRPTRPSRFSLYSWLVLCSLALLLVPATLTSASSHSGDLCEKDLDSNEPVCTAKSTMSGDGERERTFIMIKPDGVQRGLVGEIVKRFEQKGFKLVAMKFTWASESLLKQHYADLSSKPFFPGLVKYMSSGPLVPMVWEGLNVVKTGRQMLGETNPAQSLPGTIRGDYCIEVGRNICHGSDAVDSAKKEIALWFKPEELIKWKSVEDPWLYE</sequence>